<reference evidence="3 4" key="1">
    <citation type="submission" date="2016-12" db="EMBL/GenBank/DDBJ databases">
        <title>Genomic Comparison of strains in the 'Actinomyces naeslundii' Group.</title>
        <authorList>
            <person name="Mughal S.R."/>
            <person name="Do T."/>
            <person name="Gilbert S.C."/>
            <person name="Witherden E.A."/>
            <person name="Didelot X."/>
            <person name="Beighton D."/>
        </authorList>
    </citation>
    <scope>NUCLEOTIDE SEQUENCE [LARGE SCALE GENOMIC DNA]</scope>
    <source>
        <strain evidence="3 4">CCUG 33920</strain>
    </source>
</reference>
<evidence type="ECO:0000259" key="2">
    <source>
        <dbReference type="Pfam" id="PF03435"/>
    </source>
</evidence>
<dbReference type="EMBL" id="MSKJ01000018">
    <property type="protein sequence ID" value="OLO43987.1"/>
    <property type="molecule type" value="Genomic_DNA"/>
</dbReference>
<dbReference type="SUPFAM" id="SSF51735">
    <property type="entry name" value="NAD(P)-binding Rossmann-fold domains"/>
    <property type="match status" value="1"/>
</dbReference>
<dbReference type="InterPro" id="IPR036291">
    <property type="entry name" value="NAD(P)-bd_dom_sf"/>
</dbReference>
<gene>
    <name evidence="3" type="ORF">BKH29_08520</name>
</gene>
<name>A0A1Q8V7C2_9ACTO</name>
<feature type="region of interest" description="Disordered" evidence="1">
    <location>
        <begin position="360"/>
        <end position="382"/>
    </location>
</feature>
<evidence type="ECO:0000313" key="4">
    <source>
        <dbReference type="Proteomes" id="UP000186857"/>
    </source>
</evidence>
<protein>
    <recommendedName>
        <fullName evidence="2">Saccharopine dehydrogenase NADP binding domain-containing protein</fullName>
    </recommendedName>
</protein>
<dbReference type="Pfam" id="PF03435">
    <property type="entry name" value="Sacchrp_dh_NADP"/>
    <property type="match status" value="1"/>
</dbReference>
<dbReference type="AlphaFoldDB" id="A0A1Q8V7C2"/>
<dbReference type="RefSeq" id="WP_034491056.1">
    <property type="nucleotide sequence ID" value="NZ_MSKJ01000018.1"/>
</dbReference>
<sequence>MSTIGIIGANGTIGSGVARALARTGNDLCLGTRVPERVHSLVNEVARPDGPSIEVRTVDLDDDNSVVSFLDGLDAVVSCAAPSSRWSGPMARRALTVGVPLVDPAGGDLLHECSDLGRFYGNGGDLRSAVVVDAGMQPGLTGLIVRALLARASSTPRSVGLWHGGLGVIPKGSAQDLLLGTSTGGGTPHARRHAHRVVPFSGGGRHLPPNVPPTATATPILTEEINRICSAQRIPDAVEYQIINGEHVAEVARYYAASPILLGDEERMQEAVHRLQNAARVDCISHHPSYTLHAWAGDDELIVTTDAPFTLTAEVSALTTIALLEGRVDSAVLPFDEAVDPTWVFSRLRTLPSVTITGNSWYETGESPPDGTSCDMEEGEIL</sequence>
<proteinExistence type="predicted"/>
<dbReference type="InterPro" id="IPR005097">
    <property type="entry name" value="Sacchrp_dh_NADP-bd"/>
</dbReference>
<accession>A0A1Q8V7C2</accession>
<dbReference type="OrthoDB" id="4414717at2"/>
<organism evidence="3 4">
    <name type="scientific">Actinomyces oris</name>
    <dbReference type="NCBI Taxonomy" id="544580"/>
    <lineage>
        <taxon>Bacteria</taxon>
        <taxon>Bacillati</taxon>
        <taxon>Actinomycetota</taxon>
        <taxon>Actinomycetes</taxon>
        <taxon>Actinomycetales</taxon>
        <taxon>Actinomycetaceae</taxon>
        <taxon>Actinomyces</taxon>
    </lineage>
</organism>
<dbReference type="Proteomes" id="UP000186857">
    <property type="component" value="Unassembled WGS sequence"/>
</dbReference>
<dbReference type="PANTHER" id="PTHR43781:SF1">
    <property type="entry name" value="SACCHAROPINE DEHYDROGENASE"/>
    <property type="match status" value="1"/>
</dbReference>
<evidence type="ECO:0000256" key="1">
    <source>
        <dbReference type="SAM" id="MobiDB-lite"/>
    </source>
</evidence>
<comment type="caution">
    <text evidence="3">The sequence shown here is derived from an EMBL/GenBank/DDBJ whole genome shotgun (WGS) entry which is preliminary data.</text>
</comment>
<dbReference type="PANTHER" id="PTHR43781">
    <property type="entry name" value="SACCHAROPINE DEHYDROGENASE"/>
    <property type="match status" value="1"/>
</dbReference>
<feature type="domain" description="Saccharopine dehydrogenase NADP binding" evidence="2">
    <location>
        <begin position="4"/>
        <end position="105"/>
    </location>
</feature>
<dbReference type="Gene3D" id="3.40.50.720">
    <property type="entry name" value="NAD(P)-binding Rossmann-like Domain"/>
    <property type="match status" value="1"/>
</dbReference>
<evidence type="ECO:0000313" key="3">
    <source>
        <dbReference type="EMBL" id="OLO43987.1"/>
    </source>
</evidence>